<evidence type="ECO:0000313" key="3">
    <source>
        <dbReference type="Proteomes" id="UP000824890"/>
    </source>
</evidence>
<evidence type="ECO:0000256" key="1">
    <source>
        <dbReference type="SAM" id="MobiDB-lite"/>
    </source>
</evidence>
<dbReference type="Proteomes" id="UP000824890">
    <property type="component" value="Unassembled WGS sequence"/>
</dbReference>
<gene>
    <name evidence="2" type="ORF">HID58_014642</name>
</gene>
<dbReference type="EMBL" id="JAGKQM010000004">
    <property type="protein sequence ID" value="KAH0928915.1"/>
    <property type="molecule type" value="Genomic_DNA"/>
</dbReference>
<accession>A0ABQ8DKA6</accession>
<feature type="region of interest" description="Disordered" evidence="1">
    <location>
        <begin position="195"/>
        <end position="247"/>
    </location>
</feature>
<keyword evidence="3" id="KW-1185">Reference proteome</keyword>
<reference evidence="2 3" key="1">
    <citation type="submission" date="2021-05" db="EMBL/GenBank/DDBJ databases">
        <title>Genome Assembly of Synthetic Allotetraploid Brassica napus Reveals Homoeologous Exchanges between Subgenomes.</title>
        <authorList>
            <person name="Davis J.T."/>
        </authorList>
    </citation>
    <scope>NUCLEOTIDE SEQUENCE [LARGE SCALE GENOMIC DNA]</scope>
    <source>
        <strain evidence="3">cv. Da-Ae</strain>
        <tissue evidence="2">Seedling</tissue>
    </source>
</reference>
<evidence type="ECO:0000313" key="2">
    <source>
        <dbReference type="EMBL" id="KAH0928915.1"/>
    </source>
</evidence>
<proteinExistence type="predicted"/>
<sequence length="247" mass="27273">MPVVCEPLLDTKKVKTKEKRERGVCGWCIEVLFAETPLRLDIYPFVVSNSPCMVIIPSPLLLTCAYLLSLQYKVFTTRDAQARDKLTDRVRQSKSTDLASKDGSTYGSGNYVVTVGIGTPKVRFVSDLRHRKRSDVDSMQAMCSNLLFPKGTNLQSVFVFLIQQRLLLIGGMHAQLQTAFTFSTVLNSAAARTTKGFSPESPDFSASDAISSLSRCRRRQPTIRSSPTASLPPLATPDISPSDPRSY</sequence>
<organism evidence="2 3">
    <name type="scientific">Brassica napus</name>
    <name type="common">Rape</name>
    <dbReference type="NCBI Taxonomy" id="3708"/>
    <lineage>
        <taxon>Eukaryota</taxon>
        <taxon>Viridiplantae</taxon>
        <taxon>Streptophyta</taxon>
        <taxon>Embryophyta</taxon>
        <taxon>Tracheophyta</taxon>
        <taxon>Spermatophyta</taxon>
        <taxon>Magnoliopsida</taxon>
        <taxon>eudicotyledons</taxon>
        <taxon>Gunneridae</taxon>
        <taxon>Pentapetalae</taxon>
        <taxon>rosids</taxon>
        <taxon>malvids</taxon>
        <taxon>Brassicales</taxon>
        <taxon>Brassicaceae</taxon>
        <taxon>Brassiceae</taxon>
        <taxon>Brassica</taxon>
    </lineage>
</organism>
<comment type="caution">
    <text evidence="2">The sequence shown here is derived from an EMBL/GenBank/DDBJ whole genome shotgun (WGS) entry which is preliminary data.</text>
</comment>
<protein>
    <submittedName>
        <fullName evidence="2">Uncharacterized protein</fullName>
    </submittedName>
</protein>
<name>A0ABQ8DKA6_BRANA</name>